<protein>
    <submittedName>
        <fullName evidence="1">General transcription factor II-I repeat domain-containing protein 2B</fullName>
    </submittedName>
</protein>
<comment type="caution">
    <text evidence="1">The sequence shown here is derived from an EMBL/GenBank/DDBJ whole genome shotgun (WGS) entry which is preliminary data.</text>
</comment>
<evidence type="ECO:0000313" key="2">
    <source>
        <dbReference type="Proteomes" id="UP000289886"/>
    </source>
</evidence>
<name>A0A662YTG2_ACIRT</name>
<accession>A0A662YTG2</accession>
<sequence length="198" mass="22998">MLGEAVFVLDLAFITDVTVHFNALNLTLQGKDTTLMEMLSAVKSFKAKLQFFKDDVPFKDFTHFPQLLRVTNENQDLKEQFPTDVYTEHITELERKFDSRFTDNLQFESAFTFLDAPFQQNVRETVSSLKPFYSDKAAVSLELLEFQNVSLQQCYKFSNKSADFWLQVPREKYQCLASSSLKILVCSQAHTYVKLRFP</sequence>
<dbReference type="Proteomes" id="UP000289886">
    <property type="component" value="Unassembled WGS sequence"/>
</dbReference>
<keyword evidence="2" id="KW-1185">Reference proteome</keyword>
<reference evidence="1 2" key="1">
    <citation type="submission" date="2019-01" db="EMBL/GenBank/DDBJ databases">
        <title>Draft Genome and Complete Hox-Cluster Characterization of the Sterlet Sturgeon (Acipenser ruthenus).</title>
        <authorList>
            <person name="Wei Q."/>
        </authorList>
    </citation>
    <scope>NUCLEOTIDE SEQUENCE [LARGE SCALE GENOMIC DNA]</scope>
    <source>
        <strain evidence="1">WHYD16114868_AA</strain>
        <tissue evidence="1">Blood</tissue>
    </source>
</reference>
<gene>
    <name evidence="1" type="ORF">EOD39_10784</name>
</gene>
<dbReference type="PANTHER" id="PTHR45913">
    <property type="entry name" value="EPM2A-INTERACTING PROTEIN 1"/>
    <property type="match status" value="1"/>
</dbReference>
<dbReference type="EMBL" id="SCEB01000300">
    <property type="protein sequence ID" value="RXM99772.1"/>
    <property type="molecule type" value="Genomic_DNA"/>
</dbReference>
<dbReference type="AlphaFoldDB" id="A0A662YTG2"/>
<dbReference type="PANTHER" id="PTHR45913:SF21">
    <property type="entry name" value="DUF4371 DOMAIN-CONTAINING PROTEIN"/>
    <property type="match status" value="1"/>
</dbReference>
<evidence type="ECO:0000313" key="1">
    <source>
        <dbReference type="EMBL" id="RXM99772.1"/>
    </source>
</evidence>
<proteinExistence type="predicted"/>
<organism evidence="1 2">
    <name type="scientific">Acipenser ruthenus</name>
    <name type="common">Sterlet sturgeon</name>
    <dbReference type="NCBI Taxonomy" id="7906"/>
    <lineage>
        <taxon>Eukaryota</taxon>
        <taxon>Metazoa</taxon>
        <taxon>Chordata</taxon>
        <taxon>Craniata</taxon>
        <taxon>Vertebrata</taxon>
        <taxon>Euteleostomi</taxon>
        <taxon>Actinopterygii</taxon>
        <taxon>Chondrostei</taxon>
        <taxon>Acipenseriformes</taxon>
        <taxon>Acipenseridae</taxon>
        <taxon>Acipenser</taxon>
    </lineage>
</organism>